<dbReference type="PRINTS" id="PR00776">
    <property type="entry name" value="HEMOGLOBNASE"/>
</dbReference>
<keyword evidence="6" id="KW-0378">Hydrolase</keyword>
<dbReference type="FunFam" id="3.40.50.1460:FF:000006">
    <property type="entry name" value="Legumain"/>
    <property type="match status" value="1"/>
</dbReference>
<dbReference type="GO" id="GO:0006624">
    <property type="term" value="P:vacuolar protein processing"/>
    <property type="evidence" value="ECO:0007669"/>
    <property type="project" value="TreeGrafter"/>
</dbReference>
<dbReference type="PANTHER" id="PTHR12000:SF42">
    <property type="entry name" value="LEGUMAIN"/>
    <property type="match status" value="1"/>
</dbReference>
<evidence type="ECO:0000256" key="4">
    <source>
        <dbReference type="ARBA" id="ARBA00022670"/>
    </source>
</evidence>
<evidence type="ECO:0000256" key="3">
    <source>
        <dbReference type="ARBA" id="ARBA00012628"/>
    </source>
</evidence>
<dbReference type="GO" id="GO:0004197">
    <property type="term" value="F:cysteine-type endopeptidase activity"/>
    <property type="evidence" value="ECO:0007669"/>
    <property type="project" value="UniProtKB-EC"/>
</dbReference>
<keyword evidence="9" id="KW-1185">Reference proteome</keyword>
<sequence length="325" mass="37369">LSFFCTYFYKFHLISLISEKSYKKPKTWVVLVAGSNGWYNYRHQADICHAYHVVRNHGIPKENIITMMYDDIADNRRQVFSDRFWPIDADLKSEIFNTPNGGDVYAGVEIDYSGIHVTPENFLAVLSGNKTAIKGGSGKVVKSTHYDHVFVYFTDHGAVGLISFPDSILTVKDLNDELKRMHKLRKFRRLVFYMEACESGSMFAKVLPKDIDVYAVTASNSHESSWGCYCDNDLKLPCLGDCFSINWIVNSEKEDLNRETLASQFEIVKQETNLSHVMHYGDLRIAKDYVAYYLGDKISNVKNTYNNKLEMISFFKLSSTLFYPF</sequence>
<keyword evidence="7" id="KW-0788">Thiol protease</keyword>
<evidence type="ECO:0000256" key="6">
    <source>
        <dbReference type="ARBA" id="ARBA00022801"/>
    </source>
</evidence>
<dbReference type="InterPro" id="IPR001096">
    <property type="entry name" value="Peptidase_C13"/>
</dbReference>
<dbReference type="EC" id="3.4.22.34" evidence="3"/>
<dbReference type="Proteomes" id="UP000050640">
    <property type="component" value="Unplaced"/>
</dbReference>
<dbReference type="AlphaFoldDB" id="A0A0R3RXM5"/>
<evidence type="ECO:0000313" key="9">
    <source>
        <dbReference type="Proteomes" id="UP000050640"/>
    </source>
</evidence>
<dbReference type="PANTHER" id="PTHR12000">
    <property type="entry name" value="HEMOGLOBINASE FAMILY MEMBER"/>
    <property type="match status" value="1"/>
</dbReference>
<evidence type="ECO:0000256" key="8">
    <source>
        <dbReference type="PIRSR" id="PIRSR019663-1"/>
    </source>
</evidence>
<dbReference type="GO" id="GO:0005773">
    <property type="term" value="C:vacuole"/>
    <property type="evidence" value="ECO:0007669"/>
    <property type="project" value="GOC"/>
</dbReference>
<evidence type="ECO:0000256" key="5">
    <source>
        <dbReference type="ARBA" id="ARBA00022729"/>
    </source>
</evidence>
<comment type="catalytic activity">
    <reaction evidence="1">
        <text>Hydrolysis of proteins and small molecule substrates at -Asn-|-Xaa- bonds.</text>
        <dbReference type="EC" id="3.4.22.34"/>
    </reaction>
</comment>
<evidence type="ECO:0000256" key="1">
    <source>
        <dbReference type="ARBA" id="ARBA00000810"/>
    </source>
</evidence>
<keyword evidence="4" id="KW-0645">Protease</keyword>
<feature type="active site" evidence="8">
    <location>
        <position position="156"/>
    </location>
</feature>
<accession>A0A0R3RXM5</accession>
<organism evidence="9 10">
    <name type="scientific">Elaeophora elaphi</name>
    <dbReference type="NCBI Taxonomy" id="1147741"/>
    <lineage>
        <taxon>Eukaryota</taxon>
        <taxon>Metazoa</taxon>
        <taxon>Ecdysozoa</taxon>
        <taxon>Nematoda</taxon>
        <taxon>Chromadorea</taxon>
        <taxon>Rhabditida</taxon>
        <taxon>Spirurina</taxon>
        <taxon>Spiruromorpha</taxon>
        <taxon>Filarioidea</taxon>
        <taxon>Onchocercidae</taxon>
        <taxon>Elaeophora</taxon>
    </lineage>
</organism>
<evidence type="ECO:0000256" key="2">
    <source>
        <dbReference type="ARBA" id="ARBA00009941"/>
    </source>
</evidence>
<name>A0A0R3RXM5_9BILA</name>
<protein>
    <recommendedName>
        <fullName evidence="3">legumain</fullName>
        <ecNumber evidence="3">3.4.22.34</ecNumber>
    </recommendedName>
</protein>
<evidence type="ECO:0000256" key="7">
    <source>
        <dbReference type="ARBA" id="ARBA00022807"/>
    </source>
</evidence>
<feature type="active site" description="Nucleophile" evidence="8">
    <location>
        <position position="197"/>
    </location>
</feature>
<dbReference type="WBParaSite" id="EEL_0000697901-mRNA-1">
    <property type="protein sequence ID" value="EEL_0000697901-mRNA-1"/>
    <property type="gene ID" value="EEL_0000697901"/>
</dbReference>
<dbReference type="STRING" id="1147741.A0A0R3RXM5"/>
<reference evidence="10" key="1">
    <citation type="submission" date="2017-02" db="UniProtKB">
        <authorList>
            <consortium name="WormBaseParasite"/>
        </authorList>
    </citation>
    <scope>IDENTIFICATION</scope>
</reference>
<proteinExistence type="inferred from homology"/>
<evidence type="ECO:0000313" key="10">
    <source>
        <dbReference type="WBParaSite" id="EEL_0000697901-mRNA-1"/>
    </source>
</evidence>
<dbReference type="Gene3D" id="3.40.50.1460">
    <property type="match status" value="1"/>
</dbReference>
<dbReference type="GO" id="GO:0051603">
    <property type="term" value="P:proteolysis involved in protein catabolic process"/>
    <property type="evidence" value="ECO:0007669"/>
    <property type="project" value="TreeGrafter"/>
</dbReference>
<dbReference type="PIRSF" id="PIRSF019663">
    <property type="entry name" value="Legumain"/>
    <property type="match status" value="1"/>
</dbReference>
<keyword evidence="5" id="KW-0732">Signal</keyword>
<comment type="similarity">
    <text evidence="2">Belongs to the peptidase C13 family.</text>
</comment>
<dbReference type="Pfam" id="PF01650">
    <property type="entry name" value="Peptidase_C13"/>
    <property type="match status" value="1"/>
</dbReference>